<sequence>MQARQAASTREGAEGRPGPPRGGEVDPNCRQGKTGPPRGGDMDPTFKTRKPSQLPPTARAAQASFRPHQATSRWRGATVTVENGLISKKKI</sequence>
<dbReference type="Proteomes" id="UP001396334">
    <property type="component" value="Unassembled WGS sequence"/>
</dbReference>
<name>A0ABR1Z8Q7_9ROSI</name>
<organism evidence="1 2">
    <name type="scientific">Hibiscus sabdariffa</name>
    <name type="common">roselle</name>
    <dbReference type="NCBI Taxonomy" id="183260"/>
    <lineage>
        <taxon>Eukaryota</taxon>
        <taxon>Viridiplantae</taxon>
        <taxon>Streptophyta</taxon>
        <taxon>Embryophyta</taxon>
        <taxon>Tracheophyta</taxon>
        <taxon>Spermatophyta</taxon>
        <taxon>Magnoliopsida</taxon>
        <taxon>eudicotyledons</taxon>
        <taxon>Gunneridae</taxon>
        <taxon>Pentapetalae</taxon>
        <taxon>rosids</taxon>
        <taxon>malvids</taxon>
        <taxon>Malvales</taxon>
        <taxon>Malvaceae</taxon>
        <taxon>Malvoideae</taxon>
        <taxon>Hibiscus</taxon>
    </lineage>
</organism>
<proteinExistence type="predicted"/>
<evidence type="ECO:0000313" key="1">
    <source>
        <dbReference type="EMBL" id="KAK8476388.1"/>
    </source>
</evidence>
<accession>A0ABR1Z8Q7</accession>
<protein>
    <submittedName>
        <fullName evidence="1">Uncharacterized protein</fullName>
    </submittedName>
</protein>
<comment type="caution">
    <text evidence="1">The sequence shown here is derived from an EMBL/GenBank/DDBJ whole genome shotgun (WGS) entry which is preliminary data.</text>
</comment>
<dbReference type="EMBL" id="JBBPBN010002288">
    <property type="protein sequence ID" value="KAK8476388.1"/>
    <property type="molecule type" value="Genomic_DNA"/>
</dbReference>
<gene>
    <name evidence="1" type="ORF">V6N11_032979</name>
</gene>
<keyword evidence="2" id="KW-1185">Reference proteome</keyword>
<evidence type="ECO:0000313" key="2">
    <source>
        <dbReference type="Proteomes" id="UP001396334"/>
    </source>
</evidence>
<reference evidence="1 2" key="1">
    <citation type="journal article" date="2024" name="G3 (Bethesda)">
        <title>Genome assembly of Hibiscus sabdariffa L. provides insights into metabolisms of medicinal natural products.</title>
        <authorList>
            <person name="Kim T."/>
        </authorList>
    </citation>
    <scope>NUCLEOTIDE SEQUENCE [LARGE SCALE GENOMIC DNA]</scope>
    <source>
        <strain evidence="1">TK-2024</strain>
        <tissue evidence="1">Old leaves</tissue>
    </source>
</reference>